<dbReference type="PROSITE" id="PS50923">
    <property type="entry name" value="SUSHI"/>
    <property type="match status" value="1"/>
</dbReference>
<dbReference type="Proteomes" id="UP001164746">
    <property type="component" value="Chromosome 17"/>
</dbReference>
<feature type="disulfide bond" evidence="2">
    <location>
        <begin position="110"/>
        <end position="137"/>
    </location>
</feature>
<organism evidence="4 5">
    <name type="scientific">Mya arenaria</name>
    <name type="common">Soft-shell clam</name>
    <dbReference type="NCBI Taxonomy" id="6604"/>
    <lineage>
        <taxon>Eukaryota</taxon>
        <taxon>Metazoa</taxon>
        <taxon>Spiralia</taxon>
        <taxon>Lophotrochozoa</taxon>
        <taxon>Mollusca</taxon>
        <taxon>Bivalvia</taxon>
        <taxon>Autobranchia</taxon>
        <taxon>Heteroconchia</taxon>
        <taxon>Euheterodonta</taxon>
        <taxon>Imparidentia</taxon>
        <taxon>Neoheterodontei</taxon>
        <taxon>Myida</taxon>
        <taxon>Myoidea</taxon>
        <taxon>Myidae</taxon>
        <taxon>Mya</taxon>
    </lineage>
</organism>
<dbReference type="SUPFAM" id="SSF57535">
    <property type="entry name" value="Complement control module/SCR domain"/>
    <property type="match status" value="1"/>
</dbReference>
<dbReference type="EMBL" id="CP111028">
    <property type="protein sequence ID" value="WAR31697.1"/>
    <property type="molecule type" value="Genomic_DNA"/>
</dbReference>
<sequence>MTRKFEDILRLTILICAIPPNESTRIASVDDWTKCPPPSSRFRVFTDVSLEQCVAECEARSACAALGYLRTPHVCELYDKPAECEPVRNVAHGKILGNRYDVGAKLRVLCDVGYVAENNMASMTCGGNGSWSHVASCVPKLNNSAVVNSTQSNLESVSPQNVSESTSNIKQTLPGYPGTELIFVNEAHSLEDRKAVCQDISWWVDGHNKDNIWKFHDGTLMVVHDPRIWKNETEPISTDKCVLLKKSTFLLEGVNPGNCDGHILLGVICEKNTTSASGTQV</sequence>
<evidence type="ECO:0000256" key="2">
    <source>
        <dbReference type="PROSITE-ProRule" id="PRU00302"/>
    </source>
</evidence>
<keyword evidence="5" id="KW-1185">Reference proteome</keyword>
<gene>
    <name evidence="4" type="ORF">MAR_034239</name>
</gene>
<dbReference type="Gene3D" id="2.10.70.10">
    <property type="entry name" value="Complement Module, domain 1"/>
    <property type="match status" value="1"/>
</dbReference>
<proteinExistence type="predicted"/>
<keyword evidence="1 2" id="KW-1015">Disulfide bond</keyword>
<keyword evidence="2" id="KW-0768">Sushi</keyword>
<name>A0ABY7GCR3_MYAAR</name>
<evidence type="ECO:0000256" key="1">
    <source>
        <dbReference type="ARBA" id="ARBA00023157"/>
    </source>
</evidence>
<protein>
    <recommendedName>
        <fullName evidence="3">Sushi domain-containing protein</fullName>
    </recommendedName>
</protein>
<reference evidence="4" key="1">
    <citation type="submission" date="2022-11" db="EMBL/GenBank/DDBJ databases">
        <title>Centuries of genome instability and evolution in soft-shell clam transmissible cancer (bioRxiv).</title>
        <authorList>
            <person name="Hart S.F.M."/>
            <person name="Yonemitsu M.A."/>
            <person name="Giersch R.M."/>
            <person name="Beal B.F."/>
            <person name="Arriagada G."/>
            <person name="Davis B.W."/>
            <person name="Ostrander E.A."/>
            <person name="Goff S.P."/>
            <person name="Metzger M.J."/>
        </authorList>
    </citation>
    <scope>NUCLEOTIDE SEQUENCE</scope>
    <source>
        <strain evidence="4">MELC-2E11</strain>
        <tissue evidence="4">Siphon/mantle</tissue>
    </source>
</reference>
<accession>A0ABY7GCR3</accession>
<evidence type="ECO:0000313" key="4">
    <source>
        <dbReference type="EMBL" id="WAR31697.1"/>
    </source>
</evidence>
<dbReference type="SMART" id="SM00032">
    <property type="entry name" value="CCP"/>
    <property type="match status" value="1"/>
</dbReference>
<dbReference type="Pfam" id="PF00084">
    <property type="entry name" value="Sushi"/>
    <property type="match status" value="1"/>
</dbReference>
<dbReference type="InterPro" id="IPR000436">
    <property type="entry name" value="Sushi_SCR_CCP_dom"/>
</dbReference>
<evidence type="ECO:0000259" key="3">
    <source>
        <dbReference type="PROSITE" id="PS50923"/>
    </source>
</evidence>
<dbReference type="InterPro" id="IPR035976">
    <property type="entry name" value="Sushi/SCR/CCP_sf"/>
</dbReference>
<evidence type="ECO:0000313" key="5">
    <source>
        <dbReference type="Proteomes" id="UP001164746"/>
    </source>
</evidence>
<dbReference type="CDD" id="cd00033">
    <property type="entry name" value="CCP"/>
    <property type="match status" value="1"/>
</dbReference>
<feature type="domain" description="Sushi" evidence="3">
    <location>
        <begin position="82"/>
        <end position="139"/>
    </location>
</feature>
<comment type="caution">
    <text evidence="2">Lacks conserved residue(s) required for the propagation of feature annotation.</text>
</comment>